<dbReference type="Gene3D" id="3.40.50.850">
    <property type="entry name" value="Isochorismatase-like"/>
    <property type="match status" value="1"/>
</dbReference>
<dbReference type="AlphaFoldDB" id="A0A2Z4RRA9"/>
<dbReference type="Pfam" id="PF00857">
    <property type="entry name" value="Isochorismatase"/>
    <property type="match status" value="1"/>
</dbReference>
<dbReference type="OrthoDB" id="5360912at2"/>
<evidence type="ECO:0000256" key="1">
    <source>
        <dbReference type="ARBA" id="ARBA00022801"/>
    </source>
</evidence>
<organism evidence="3 4">
    <name type="scientific">Pseudomonas putida</name>
    <name type="common">Arthrobacter siderocapsulatus</name>
    <dbReference type="NCBI Taxonomy" id="303"/>
    <lineage>
        <taxon>Bacteria</taxon>
        <taxon>Pseudomonadati</taxon>
        <taxon>Pseudomonadota</taxon>
        <taxon>Gammaproteobacteria</taxon>
        <taxon>Pseudomonadales</taxon>
        <taxon>Pseudomonadaceae</taxon>
        <taxon>Pseudomonas</taxon>
    </lineage>
</organism>
<feature type="domain" description="Isochorismatase-like" evidence="2">
    <location>
        <begin position="7"/>
        <end position="179"/>
    </location>
</feature>
<gene>
    <name evidence="3" type="ORF">DKY63_25970</name>
</gene>
<dbReference type="Proteomes" id="UP000250299">
    <property type="component" value="Chromosome"/>
</dbReference>
<dbReference type="InterPro" id="IPR050272">
    <property type="entry name" value="Isochorismatase-like_hydrls"/>
</dbReference>
<dbReference type="SUPFAM" id="SSF52499">
    <property type="entry name" value="Isochorismatase-like hydrolases"/>
    <property type="match status" value="1"/>
</dbReference>
<evidence type="ECO:0000313" key="4">
    <source>
        <dbReference type="Proteomes" id="UP000250299"/>
    </source>
</evidence>
<dbReference type="RefSeq" id="WP_110966730.1">
    <property type="nucleotide sequence ID" value="NZ_CP029693.1"/>
</dbReference>
<dbReference type="InterPro" id="IPR036380">
    <property type="entry name" value="Isochorismatase-like_sf"/>
</dbReference>
<evidence type="ECO:0000313" key="3">
    <source>
        <dbReference type="EMBL" id="AWY43175.1"/>
    </source>
</evidence>
<proteinExistence type="predicted"/>
<reference evidence="3 4" key="1">
    <citation type="submission" date="2018-05" db="EMBL/GenBank/DDBJ databases">
        <title>Whole genome sequence of Pseudomonas putida JBC17.</title>
        <authorList>
            <person name="Lee Y.H."/>
            <person name="David K."/>
        </authorList>
    </citation>
    <scope>NUCLEOTIDE SEQUENCE [LARGE SCALE GENOMIC DNA]</scope>
    <source>
        <strain evidence="3 4">JBC17</strain>
    </source>
</reference>
<name>A0A2Z4RRA9_PSEPU</name>
<protein>
    <submittedName>
        <fullName evidence="3">Isochorismatase family protein</fullName>
    </submittedName>
</protein>
<accession>A0A2Z4RRA9</accession>
<dbReference type="GO" id="GO:0016787">
    <property type="term" value="F:hydrolase activity"/>
    <property type="evidence" value="ECO:0007669"/>
    <property type="project" value="UniProtKB-KW"/>
</dbReference>
<keyword evidence="1" id="KW-0378">Hydrolase</keyword>
<dbReference type="EMBL" id="CP029693">
    <property type="protein sequence ID" value="AWY43175.1"/>
    <property type="molecule type" value="Genomic_DNA"/>
</dbReference>
<evidence type="ECO:0000259" key="2">
    <source>
        <dbReference type="Pfam" id="PF00857"/>
    </source>
</evidence>
<dbReference type="PANTHER" id="PTHR43540:SF1">
    <property type="entry name" value="ISOCHORISMATASE HYDROLASE"/>
    <property type="match status" value="1"/>
</dbReference>
<dbReference type="CDD" id="cd01014">
    <property type="entry name" value="nicotinamidase_related"/>
    <property type="match status" value="1"/>
</dbReference>
<dbReference type="PANTHER" id="PTHR43540">
    <property type="entry name" value="PEROXYUREIDOACRYLATE/UREIDOACRYLATE AMIDOHYDROLASE-RELATED"/>
    <property type="match status" value="1"/>
</dbReference>
<dbReference type="InterPro" id="IPR000868">
    <property type="entry name" value="Isochorismatase-like_dom"/>
</dbReference>
<sequence length="185" mass="20389">MELRTNAALIIIDQQKGILHPRLGRRNNPQAEERILELLAHWRRSGRPIVHVQHLSRSEDSVFWPQQSGVEFQERFAPLPGEQLIQKQVPDAFCSTALEAYLRGAGIGQLIIVGVATHNSVESTARTAGNLGFDTWVVEDACFTFDKADFFGNARSAEEVHGMSLGNLHGEYATVVSTAQILGNG</sequence>